<dbReference type="AlphaFoldDB" id="A0A9N7LUJ7"/>
<reference evidence="2" key="1">
    <citation type="submission" date="2022-06" db="EMBL/GenBank/DDBJ databases">
        <title>Complete genome sequence of Mycobacterium pseudoshottsii NJB1907-Z4.</title>
        <authorList>
            <person name="Komine T."/>
            <person name="Fukano H."/>
            <person name="Wada S."/>
        </authorList>
    </citation>
    <scope>NUCLEOTIDE SEQUENCE</scope>
    <source>
        <strain evidence="2">NJB1907-Z4</strain>
    </source>
</reference>
<gene>
    <name evidence="2" type="ORF">NJB1907Z4_C23840</name>
</gene>
<evidence type="ECO:0000313" key="2">
    <source>
        <dbReference type="EMBL" id="BDN82169.1"/>
    </source>
</evidence>
<evidence type="ECO:0000313" key="3">
    <source>
        <dbReference type="Proteomes" id="UP001058626"/>
    </source>
</evidence>
<organism evidence="2 3">
    <name type="scientific">Mycobacterium pseudoshottsii</name>
    <dbReference type="NCBI Taxonomy" id="265949"/>
    <lineage>
        <taxon>Bacteria</taxon>
        <taxon>Bacillati</taxon>
        <taxon>Actinomycetota</taxon>
        <taxon>Actinomycetes</taxon>
        <taxon>Mycobacteriales</taxon>
        <taxon>Mycobacteriaceae</taxon>
        <taxon>Mycobacterium</taxon>
        <taxon>Mycobacterium ulcerans group</taxon>
    </lineage>
</organism>
<sequence length="64" mass="6793">MVEHRIDQHSQTARMASVDEPDQSGGAAVGLVDAVPEHTVISPAVSAGKGVHRHQLDEVDPEID</sequence>
<protein>
    <submittedName>
        <fullName evidence="2">Uncharacterized protein</fullName>
    </submittedName>
</protein>
<keyword evidence="3" id="KW-1185">Reference proteome</keyword>
<proteinExistence type="predicted"/>
<accession>A0A9N7LUJ7</accession>
<dbReference type="Proteomes" id="UP001058626">
    <property type="component" value="Chromosome"/>
</dbReference>
<evidence type="ECO:0000256" key="1">
    <source>
        <dbReference type="SAM" id="MobiDB-lite"/>
    </source>
</evidence>
<feature type="region of interest" description="Disordered" evidence="1">
    <location>
        <begin position="1"/>
        <end position="27"/>
    </location>
</feature>
<dbReference type="EMBL" id="AP026367">
    <property type="protein sequence ID" value="BDN82169.1"/>
    <property type="molecule type" value="Genomic_DNA"/>
</dbReference>
<name>A0A9N7LUJ7_9MYCO</name>
<feature type="region of interest" description="Disordered" evidence="1">
    <location>
        <begin position="43"/>
        <end position="64"/>
    </location>
</feature>